<dbReference type="Gene3D" id="1.10.10.10">
    <property type="entry name" value="Winged helix-like DNA-binding domain superfamily/Winged helix DNA-binding domain"/>
    <property type="match status" value="1"/>
</dbReference>
<evidence type="ECO:0000256" key="2">
    <source>
        <dbReference type="ARBA" id="ARBA00023125"/>
    </source>
</evidence>
<keyword evidence="7" id="KW-1185">Reference proteome</keyword>
<dbReference type="PANTHER" id="PTHR43537">
    <property type="entry name" value="TRANSCRIPTIONAL REGULATOR, GNTR FAMILY"/>
    <property type="match status" value="1"/>
</dbReference>
<comment type="caution">
    <text evidence="6">The sequence shown here is derived from an EMBL/GenBank/DDBJ whole genome shotgun (WGS) entry which is preliminary data.</text>
</comment>
<dbReference type="SMART" id="SM00895">
    <property type="entry name" value="FCD"/>
    <property type="match status" value="1"/>
</dbReference>
<sequence length="292" mass="32549">MQVNGAQRAFAEPIRSTRTFETAIEHIVDGIEQSRLQSGDRLPSEIELARQLNISRPTLRQAIRVLERAGVLTTRRGSGGGIFLVADLIPLELIGNFVEIEENSVIDVLVGRRVLETAITHVAAEAAASSDYADLGRTIQLLRRSLGDRAMVLRADAMFHRAVARSCRNRTLHHAMTALLRQLAPIQDAYRAGGEFDRRILDIHSRQLSAMRRTDGYELDRVLDEHFRMLEEAFAVARNSTWIEMFGGRSPHWRSPIVPLFANQFDSPRPGAQAASAGRPATRRSLKGQGII</sequence>
<dbReference type="InterPro" id="IPR008920">
    <property type="entry name" value="TF_FadR/GntR_C"/>
</dbReference>
<evidence type="ECO:0000259" key="5">
    <source>
        <dbReference type="PROSITE" id="PS50949"/>
    </source>
</evidence>
<name>A0A934JYH4_9BACT</name>
<dbReference type="SMART" id="SM00345">
    <property type="entry name" value="HTH_GNTR"/>
    <property type="match status" value="1"/>
</dbReference>
<feature type="region of interest" description="Disordered" evidence="4">
    <location>
        <begin position="268"/>
        <end position="292"/>
    </location>
</feature>
<accession>A0A934JYH4</accession>
<dbReference type="PROSITE" id="PS50949">
    <property type="entry name" value="HTH_GNTR"/>
    <property type="match status" value="1"/>
</dbReference>
<dbReference type="Pfam" id="PF07729">
    <property type="entry name" value="FCD"/>
    <property type="match status" value="1"/>
</dbReference>
<dbReference type="InterPro" id="IPR011711">
    <property type="entry name" value="GntR_C"/>
</dbReference>
<proteinExistence type="predicted"/>
<dbReference type="InterPro" id="IPR000524">
    <property type="entry name" value="Tscrpt_reg_HTH_GntR"/>
</dbReference>
<dbReference type="SUPFAM" id="SSF48008">
    <property type="entry name" value="GntR ligand-binding domain-like"/>
    <property type="match status" value="1"/>
</dbReference>
<keyword evidence="2" id="KW-0238">DNA-binding</keyword>
<dbReference type="EMBL" id="JAEKNR010000100">
    <property type="protein sequence ID" value="MBJ7598196.1"/>
    <property type="molecule type" value="Genomic_DNA"/>
</dbReference>
<reference evidence="6" key="1">
    <citation type="submission" date="2020-10" db="EMBL/GenBank/DDBJ databases">
        <title>Ca. Dormibacterota MAGs.</title>
        <authorList>
            <person name="Montgomery K."/>
        </authorList>
    </citation>
    <scope>NUCLEOTIDE SEQUENCE [LARGE SCALE GENOMIC DNA]</scope>
    <source>
        <strain evidence="6">SC8812_S17_10</strain>
    </source>
</reference>
<dbReference type="InterPro" id="IPR036390">
    <property type="entry name" value="WH_DNA-bd_sf"/>
</dbReference>
<dbReference type="PRINTS" id="PR00035">
    <property type="entry name" value="HTHGNTR"/>
</dbReference>
<dbReference type="RefSeq" id="WP_338201008.1">
    <property type="nucleotide sequence ID" value="NZ_JAEKNR010000100.1"/>
</dbReference>
<keyword evidence="1" id="KW-0805">Transcription regulation</keyword>
<dbReference type="AlphaFoldDB" id="A0A934JYH4"/>
<dbReference type="SUPFAM" id="SSF46785">
    <property type="entry name" value="Winged helix' DNA-binding domain"/>
    <property type="match status" value="1"/>
</dbReference>
<dbReference type="PANTHER" id="PTHR43537:SF5">
    <property type="entry name" value="UXU OPERON TRANSCRIPTIONAL REGULATOR"/>
    <property type="match status" value="1"/>
</dbReference>
<dbReference type="InterPro" id="IPR030489">
    <property type="entry name" value="TR_Rrf2-type_CS"/>
</dbReference>
<dbReference type="PROSITE" id="PS01332">
    <property type="entry name" value="HTH_RRF2_1"/>
    <property type="match status" value="1"/>
</dbReference>
<evidence type="ECO:0000256" key="1">
    <source>
        <dbReference type="ARBA" id="ARBA00023015"/>
    </source>
</evidence>
<evidence type="ECO:0000313" key="6">
    <source>
        <dbReference type="EMBL" id="MBJ7598196.1"/>
    </source>
</evidence>
<dbReference type="GO" id="GO:0003677">
    <property type="term" value="F:DNA binding"/>
    <property type="evidence" value="ECO:0007669"/>
    <property type="project" value="UniProtKB-KW"/>
</dbReference>
<keyword evidence="3" id="KW-0804">Transcription</keyword>
<dbReference type="Proteomes" id="UP000612893">
    <property type="component" value="Unassembled WGS sequence"/>
</dbReference>
<gene>
    <name evidence="6" type="ORF">JF922_08940</name>
</gene>
<dbReference type="InterPro" id="IPR036388">
    <property type="entry name" value="WH-like_DNA-bd_sf"/>
</dbReference>
<feature type="domain" description="HTH gntR-type" evidence="5">
    <location>
        <begin position="17"/>
        <end position="87"/>
    </location>
</feature>
<evidence type="ECO:0000256" key="3">
    <source>
        <dbReference type="ARBA" id="ARBA00023163"/>
    </source>
</evidence>
<dbReference type="CDD" id="cd07377">
    <property type="entry name" value="WHTH_GntR"/>
    <property type="match status" value="1"/>
</dbReference>
<organism evidence="6 7">
    <name type="scientific">Candidatus Nephthysia bennettiae</name>
    <dbReference type="NCBI Taxonomy" id="3127016"/>
    <lineage>
        <taxon>Bacteria</taxon>
        <taxon>Bacillati</taxon>
        <taxon>Candidatus Dormiibacterota</taxon>
        <taxon>Candidatus Dormibacteria</taxon>
        <taxon>Candidatus Dormibacterales</taxon>
        <taxon>Candidatus Dormibacteraceae</taxon>
        <taxon>Candidatus Nephthysia</taxon>
    </lineage>
</organism>
<dbReference type="Pfam" id="PF00392">
    <property type="entry name" value="GntR"/>
    <property type="match status" value="1"/>
</dbReference>
<protein>
    <submittedName>
        <fullName evidence="6">FadR family transcriptional regulator</fullName>
    </submittedName>
</protein>
<dbReference type="Gene3D" id="1.20.120.530">
    <property type="entry name" value="GntR ligand-binding domain-like"/>
    <property type="match status" value="1"/>
</dbReference>
<evidence type="ECO:0000313" key="7">
    <source>
        <dbReference type="Proteomes" id="UP000612893"/>
    </source>
</evidence>
<evidence type="ECO:0000256" key="4">
    <source>
        <dbReference type="SAM" id="MobiDB-lite"/>
    </source>
</evidence>